<feature type="transmembrane region" description="Helical" evidence="6">
    <location>
        <begin position="229"/>
        <end position="249"/>
    </location>
</feature>
<dbReference type="Pfam" id="PF02104">
    <property type="entry name" value="SURF1"/>
    <property type="match status" value="1"/>
</dbReference>
<organism evidence="7 8">
    <name type="scientific">Alcaligenes endophyticus</name>
    <dbReference type="NCBI Taxonomy" id="1929088"/>
    <lineage>
        <taxon>Bacteria</taxon>
        <taxon>Pseudomonadati</taxon>
        <taxon>Pseudomonadota</taxon>
        <taxon>Betaproteobacteria</taxon>
        <taxon>Burkholderiales</taxon>
        <taxon>Alcaligenaceae</taxon>
        <taxon>Alcaligenes</taxon>
    </lineage>
</organism>
<keyword evidence="4 6" id="KW-1133">Transmembrane helix</keyword>
<keyword evidence="8" id="KW-1185">Reference proteome</keyword>
<keyword evidence="3 6" id="KW-0812">Transmembrane</keyword>
<sequence>MGQPTPHRSLTIYRLSILALVLLAGLFITLGLWQIQRGAEREQLASAMTTGRHQAPLLLEHQHDWEKAQPWQPVQLRGVWRNDLTVLVENRNYQGRPGYWVATPLLLNTPVDTKRAALVLRGWLPRSTEQAIKVPPAAEGTVSLDAEMWTHVPRLYELPGTKQARHGLPAQLPDTNAMPPVVQNLDVADMEQASGLLFHTSVLAQLNPAPPLLQDWPTPNLNYHQNRGYALQWFGFALIVVLACFRLLYRLRQIRRASSYVHPSSIAYKDHSHGQS</sequence>
<dbReference type="Proteomes" id="UP001168613">
    <property type="component" value="Unassembled WGS sequence"/>
</dbReference>
<comment type="similarity">
    <text evidence="2 6">Belongs to the SURF1 family.</text>
</comment>
<evidence type="ECO:0000313" key="8">
    <source>
        <dbReference type="Proteomes" id="UP001168613"/>
    </source>
</evidence>
<proteinExistence type="inferred from homology"/>
<evidence type="ECO:0000256" key="1">
    <source>
        <dbReference type="ARBA" id="ARBA00004370"/>
    </source>
</evidence>
<evidence type="ECO:0000256" key="2">
    <source>
        <dbReference type="ARBA" id="ARBA00007165"/>
    </source>
</evidence>
<comment type="subcellular location">
    <subcellularLocation>
        <location evidence="6">Cell membrane</location>
        <topology evidence="6">Multi-pass membrane protein</topology>
    </subcellularLocation>
    <subcellularLocation>
        <location evidence="1">Membrane</location>
    </subcellularLocation>
</comment>
<dbReference type="InterPro" id="IPR002994">
    <property type="entry name" value="Surf1/Shy1"/>
</dbReference>
<dbReference type="InterPro" id="IPR045214">
    <property type="entry name" value="Surf1/Surf4"/>
</dbReference>
<evidence type="ECO:0000256" key="3">
    <source>
        <dbReference type="ARBA" id="ARBA00022692"/>
    </source>
</evidence>
<keyword evidence="6" id="KW-1003">Cell membrane</keyword>
<dbReference type="PANTHER" id="PTHR23427">
    <property type="entry name" value="SURFEIT LOCUS PROTEIN"/>
    <property type="match status" value="1"/>
</dbReference>
<dbReference type="CDD" id="cd06662">
    <property type="entry name" value="SURF1"/>
    <property type="match status" value="1"/>
</dbReference>
<reference evidence="7" key="1">
    <citation type="submission" date="2021-11" db="EMBL/GenBank/DDBJ databases">
        <title>Draft genome sequence of Alcaligenes endophyticus type strain CCUG 75668T.</title>
        <authorList>
            <person name="Salva-Serra F."/>
            <person name="Duran R.E."/>
            <person name="Seeger M."/>
            <person name="Moore E.R.B."/>
            <person name="Jaen-Luchoro D."/>
        </authorList>
    </citation>
    <scope>NUCLEOTIDE SEQUENCE</scope>
    <source>
        <strain evidence="7">CCUG 75668</strain>
    </source>
</reference>
<keyword evidence="5 6" id="KW-0472">Membrane</keyword>
<gene>
    <name evidence="7" type="ORF">LMS43_01755</name>
</gene>
<evidence type="ECO:0000256" key="4">
    <source>
        <dbReference type="ARBA" id="ARBA00022989"/>
    </source>
</evidence>
<dbReference type="EMBL" id="JAJHNU010000001">
    <property type="protein sequence ID" value="MDN4120005.1"/>
    <property type="molecule type" value="Genomic_DNA"/>
</dbReference>
<dbReference type="PANTHER" id="PTHR23427:SF2">
    <property type="entry name" value="SURFEIT LOCUS PROTEIN 1"/>
    <property type="match status" value="1"/>
</dbReference>
<evidence type="ECO:0000313" key="7">
    <source>
        <dbReference type="EMBL" id="MDN4120005.1"/>
    </source>
</evidence>
<comment type="caution">
    <text evidence="7">The sequence shown here is derived from an EMBL/GenBank/DDBJ whole genome shotgun (WGS) entry which is preliminary data.</text>
</comment>
<evidence type="ECO:0000256" key="5">
    <source>
        <dbReference type="ARBA" id="ARBA00023136"/>
    </source>
</evidence>
<dbReference type="RefSeq" id="WP_266122659.1">
    <property type="nucleotide sequence ID" value="NZ_JAJHNU010000001.1"/>
</dbReference>
<evidence type="ECO:0000256" key="6">
    <source>
        <dbReference type="RuleBase" id="RU363076"/>
    </source>
</evidence>
<accession>A0ABT8EFQ0</accession>
<feature type="transmembrane region" description="Helical" evidence="6">
    <location>
        <begin position="12"/>
        <end position="33"/>
    </location>
</feature>
<dbReference type="PROSITE" id="PS50895">
    <property type="entry name" value="SURF1"/>
    <property type="match status" value="1"/>
</dbReference>
<name>A0ABT8EFQ0_9BURK</name>
<protein>
    <recommendedName>
        <fullName evidence="6">SURF1-like protein</fullName>
    </recommendedName>
</protein>